<dbReference type="EMBL" id="AONQ01000001">
    <property type="protein sequence ID" value="EME72029.1"/>
    <property type="molecule type" value="Genomic_DNA"/>
</dbReference>
<dbReference type="Pfam" id="PF13181">
    <property type="entry name" value="TPR_8"/>
    <property type="match status" value="1"/>
</dbReference>
<feature type="signal peptide" evidence="1">
    <location>
        <begin position="1"/>
        <end position="20"/>
    </location>
</feature>
<gene>
    <name evidence="2" type="ORF">H261_00580</name>
</gene>
<dbReference type="InterPro" id="IPR019734">
    <property type="entry name" value="TPR_rpt"/>
</dbReference>
<dbReference type="eggNOG" id="COG0457">
    <property type="taxonomic scope" value="Bacteria"/>
</dbReference>
<dbReference type="Gene3D" id="1.25.40.10">
    <property type="entry name" value="Tetratricopeptide repeat domain"/>
    <property type="match status" value="1"/>
</dbReference>
<keyword evidence="3" id="KW-1185">Reference proteome</keyword>
<evidence type="ECO:0000313" key="3">
    <source>
        <dbReference type="Proteomes" id="UP000011744"/>
    </source>
</evidence>
<dbReference type="RefSeq" id="WP_008613140.1">
    <property type="nucleotide sequence ID" value="NZ_AONQ01000001.1"/>
</dbReference>
<proteinExistence type="predicted"/>
<sequence>MSAARTLPVVLALAAATGCASPTYVNKGADEIGWLGMNEVTFQVHDSYKANPPDCVAILPLTIKTPSQPMATPEDAAKVRLSLYAHLSIQSKRGVRLKRIDHVLDQVKGNRKALAEQIKCGTILEGEITEYGTTFLALYSRVAVGVDLKMVRAADGMVLWEGHHTAASHGGSIPLDPVGVAMGVLDAASNIRDEQILRVTDDLARRLVSTIPDNAVVALDDPVNEPPKPIQQAALVDDLAMAERLLAEGDHAGALAAADHVLAADPNRSGAWFLKGRVLMLDQDYTQAEPAILKAVALDRGNTRYLNALGAVNAAKGANDRALAAYGMAISADSANGFAWYNSAVIHFNAGHPTEAADAFYGAGLAYLKTGDYAKAERALTDLKDIAQSGVPVQSKIRTIEGALTDLTRRKT</sequence>
<dbReference type="Proteomes" id="UP000011744">
    <property type="component" value="Unassembled WGS sequence"/>
</dbReference>
<dbReference type="AlphaFoldDB" id="M3AHJ7"/>
<dbReference type="STRING" id="1244869.H261_00580"/>
<dbReference type="SMART" id="SM00028">
    <property type="entry name" value="TPR"/>
    <property type="match status" value="3"/>
</dbReference>
<evidence type="ECO:0000313" key="2">
    <source>
        <dbReference type="EMBL" id="EME72029.1"/>
    </source>
</evidence>
<keyword evidence="1" id="KW-0732">Signal</keyword>
<organism evidence="2 3">
    <name type="scientific">Paramagnetospirillum caucaseum</name>
    <dbReference type="NCBI Taxonomy" id="1244869"/>
    <lineage>
        <taxon>Bacteria</taxon>
        <taxon>Pseudomonadati</taxon>
        <taxon>Pseudomonadota</taxon>
        <taxon>Alphaproteobacteria</taxon>
        <taxon>Rhodospirillales</taxon>
        <taxon>Magnetospirillaceae</taxon>
        <taxon>Paramagnetospirillum</taxon>
    </lineage>
</organism>
<name>M3AHJ7_9PROT</name>
<dbReference type="PROSITE" id="PS51257">
    <property type="entry name" value="PROKAR_LIPOPROTEIN"/>
    <property type="match status" value="1"/>
</dbReference>
<dbReference type="PATRIC" id="fig|1244869.3.peg.111"/>
<dbReference type="Pfam" id="PF14559">
    <property type="entry name" value="TPR_19"/>
    <property type="match status" value="1"/>
</dbReference>
<evidence type="ECO:0000256" key="1">
    <source>
        <dbReference type="SAM" id="SignalP"/>
    </source>
</evidence>
<dbReference type="OrthoDB" id="7323075at2"/>
<dbReference type="Gene3D" id="3.40.50.10610">
    <property type="entry name" value="ABC-type transport auxiliary lipoprotein component"/>
    <property type="match status" value="1"/>
</dbReference>
<accession>M3AHJ7</accession>
<comment type="caution">
    <text evidence="2">The sequence shown here is derived from an EMBL/GenBank/DDBJ whole genome shotgun (WGS) entry which is preliminary data.</text>
</comment>
<reference evidence="2 3" key="1">
    <citation type="journal article" date="2014" name="Genome Announc.">
        <title>Draft Genome Sequence of Magnetospirillum sp. Strain SO-1, a Freshwater Magnetotactic Bacterium Isolated from the Ol'khovka River, Russia.</title>
        <authorList>
            <person name="Grouzdev D.S."/>
            <person name="Dziuba M.V."/>
            <person name="Sukhacheva M.S."/>
            <person name="Mardanov A.V."/>
            <person name="Beletskiy A.V."/>
            <person name="Kuznetsov B.B."/>
            <person name="Skryabin K.G."/>
        </authorList>
    </citation>
    <scope>NUCLEOTIDE SEQUENCE [LARGE SCALE GENOMIC DNA]</scope>
    <source>
        <strain evidence="2 3">SO-1</strain>
    </source>
</reference>
<dbReference type="InterPro" id="IPR011990">
    <property type="entry name" value="TPR-like_helical_dom_sf"/>
</dbReference>
<dbReference type="SUPFAM" id="SSF48452">
    <property type="entry name" value="TPR-like"/>
    <property type="match status" value="1"/>
</dbReference>
<feature type="chain" id="PRO_5004031269" evidence="1">
    <location>
        <begin position="21"/>
        <end position="412"/>
    </location>
</feature>
<protein>
    <submittedName>
        <fullName evidence="2">Uncharacterized protein</fullName>
    </submittedName>
</protein>